<gene>
    <name evidence="2" type="ORF">ACFMB1_03860</name>
</gene>
<reference evidence="2 3" key="1">
    <citation type="submission" date="2024-09" db="EMBL/GenBank/DDBJ databases">
        <authorList>
            <person name="Zhang Z.-H."/>
        </authorList>
    </citation>
    <scope>NUCLEOTIDE SEQUENCE [LARGE SCALE GENOMIC DNA]</scope>
    <source>
        <strain evidence="2 3">HHTR114</strain>
    </source>
</reference>
<feature type="transmembrane region" description="Helical" evidence="1">
    <location>
        <begin position="20"/>
        <end position="41"/>
    </location>
</feature>
<keyword evidence="3" id="KW-1185">Reference proteome</keyword>
<name>A0ABW1KRQ7_9PROT</name>
<dbReference type="Proteomes" id="UP001596116">
    <property type="component" value="Unassembled WGS sequence"/>
</dbReference>
<dbReference type="RefSeq" id="WP_379879998.1">
    <property type="nucleotide sequence ID" value="NZ_JBHPON010000001.1"/>
</dbReference>
<evidence type="ECO:0000313" key="3">
    <source>
        <dbReference type="Proteomes" id="UP001596116"/>
    </source>
</evidence>
<keyword evidence="1" id="KW-0472">Membrane</keyword>
<dbReference type="EMBL" id="JBHPON010000001">
    <property type="protein sequence ID" value="MFC6034663.1"/>
    <property type="molecule type" value="Genomic_DNA"/>
</dbReference>
<keyword evidence="1" id="KW-0812">Transmembrane</keyword>
<evidence type="ECO:0000313" key="2">
    <source>
        <dbReference type="EMBL" id="MFC6034663.1"/>
    </source>
</evidence>
<proteinExistence type="predicted"/>
<protein>
    <submittedName>
        <fullName evidence="2">Uncharacterized protein</fullName>
    </submittedName>
</protein>
<accession>A0ABW1KRQ7</accession>
<organism evidence="2 3">
    <name type="scientific">Hyphococcus aureus</name>
    <dbReference type="NCBI Taxonomy" id="2666033"/>
    <lineage>
        <taxon>Bacteria</taxon>
        <taxon>Pseudomonadati</taxon>
        <taxon>Pseudomonadota</taxon>
        <taxon>Alphaproteobacteria</taxon>
        <taxon>Parvularculales</taxon>
        <taxon>Parvularculaceae</taxon>
        <taxon>Hyphococcus</taxon>
    </lineage>
</organism>
<keyword evidence="1" id="KW-1133">Transmembrane helix</keyword>
<evidence type="ECO:0000256" key="1">
    <source>
        <dbReference type="SAM" id="Phobius"/>
    </source>
</evidence>
<comment type="caution">
    <text evidence="2">The sequence shown here is derived from an EMBL/GenBank/DDBJ whole genome shotgun (WGS) entry which is preliminary data.</text>
</comment>
<sequence>MEEQDVASRLAQDIEANMAVFQIGGIVAGLALAIIGAVLSMRAYAVLSEARALYWQASALASAALSDAGARSARAAAIKAAGSKKKIKSNRVRGTV</sequence>